<dbReference type="AlphaFoldDB" id="A0AAV6VKB6"/>
<evidence type="ECO:0000256" key="1">
    <source>
        <dbReference type="SAM" id="MobiDB-lite"/>
    </source>
</evidence>
<keyword evidence="3" id="KW-1185">Reference proteome</keyword>
<reference evidence="2 3" key="1">
    <citation type="journal article" date="2022" name="Nat. Ecol. Evol.">
        <title>A masculinizing supergene underlies an exaggerated male reproductive morph in a spider.</title>
        <authorList>
            <person name="Hendrickx F."/>
            <person name="De Corte Z."/>
            <person name="Sonet G."/>
            <person name="Van Belleghem S.M."/>
            <person name="Kostlbacher S."/>
            <person name="Vangestel C."/>
        </authorList>
    </citation>
    <scope>NUCLEOTIDE SEQUENCE [LARGE SCALE GENOMIC DNA]</scope>
    <source>
        <strain evidence="2">W744_W776</strain>
    </source>
</reference>
<sequence length="85" mass="9576">MYSPQDAPSHPIHIKPLLSLHPPTPTPTLKGAQRPDQLIIPVVWLVWTQPKCVCMLKRNPAHFLPACFRDDHDQTGCSVVCMLLK</sequence>
<dbReference type="EMBL" id="JAFNEN010000059">
    <property type="protein sequence ID" value="KAG8197059.1"/>
    <property type="molecule type" value="Genomic_DNA"/>
</dbReference>
<dbReference type="Proteomes" id="UP000827092">
    <property type="component" value="Unassembled WGS sequence"/>
</dbReference>
<comment type="caution">
    <text evidence="2">The sequence shown here is derived from an EMBL/GenBank/DDBJ whole genome shotgun (WGS) entry which is preliminary data.</text>
</comment>
<accession>A0AAV6VKB6</accession>
<name>A0AAV6VKB6_9ARAC</name>
<proteinExistence type="predicted"/>
<gene>
    <name evidence="2" type="ORF">JTE90_004328</name>
</gene>
<protein>
    <submittedName>
        <fullName evidence="2">Uncharacterized protein</fullName>
    </submittedName>
</protein>
<feature type="region of interest" description="Disordered" evidence="1">
    <location>
        <begin position="1"/>
        <end position="32"/>
    </location>
</feature>
<evidence type="ECO:0000313" key="2">
    <source>
        <dbReference type="EMBL" id="KAG8197059.1"/>
    </source>
</evidence>
<evidence type="ECO:0000313" key="3">
    <source>
        <dbReference type="Proteomes" id="UP000827092"/>
    </source>
</evidence>
<organism evidence="2 3">
    <name type="scientific">Oedothorax gibbosus</name>
    <dbReference type="NCBI Taxonomy" id="931172"/>
    <lineage>
        <taxon>Eukaryota</taxon>
        <taxon>Metazoa</taxon>
        <taxon>Ecdysozoa</taxon>
        <taxon>Arthropoda</taxon>
        <taxon>Chelicerata</taxon>
        <taxon>Arachnida</taxon>
        <taxon>Araneae</taxon>
        <taxon>Araneomorphae</taxon>
        <taxon>Entelegynae</taxon>
        <taxon>Araneoidea</taxon>
        <taxon>Linyphiidae</taxon>
        <taxon>Erigoninae</taxon>
        <taxon>Oedothorax</taxon>
    </lineage>
</organism>